<feature type="region of interest" description="Disordered" evidence="1">
    <location>
        <begin position="467"/>
        <end position="492"/>
    </location>
</feature>
<feature type="region of interest" description="Disordered" evidence="1">
    <location>
        <begin position="234"/>
        <end position="260"/>
    </location>
</feature>
<feature type="compositionally biased region" description="Basic and acidic residues" evidence="1">
    <location>
        <begin position="240"/>
        <end position="249"/>
    </location>
</feature>
<evidence type="ECO:0008006" key="5">
    <source>
        <dbReference type="Google" id="ProtNLM"/>
    </source>
</evidence>
<organism evidence="3 4">
    <name type="scientific">Aspergillus pseudoustus</name>
    <dbReference type="NCBI Taxonomy" id="1810923"/>
    <lineage>
        <taxon>Eukaryota</taxon>
        <taxon>Fungi</taxon>
        <taxon>Dikarya</taxon>
        <taxon>Ascomycota</taxon>
        <taxon>Pezizomycotina</taxon>
        <taxon>Eurotiomycetes</taxon>
        <taxon>Eurotiomycetidae</taxon>
        <taxon>Eurotiales</taxon>
        <taxon>Aspergillaceae</taxon>
        <taxon>Aspergillus</taxon>
        <taxon>Aspergillus subgen. Nidulantes</taxon>
    </lineage>
</organism>
<feature type="compositionally biased region" description="Polar residues" evidence="1">
    <location>
        <begin position="476"/>
        <end position="485"/>
    </location>
</feature>
<dbReference type="EMBL" id="JBFXLU010000271">
    <property type="protein sequence ID" value="KAL2831952.1"/>
    <property type="molecule type" value="Genomic_DNA"/>
</dbReference>
<feature type="region of interest" description="Disordered" evidence="1">
    <location>
        <begin position="39"/>
        <end position="96"/>
    </location>
</feature>
<comment type="caution">
    <text evidence="3">The sequence shown here is derived from an EMBL/GenBank/DDBJ whole genome shotgun (WGS) entry which is preliminary data.</text>
</comment>
<dbReference type="Proteomes" id="UP001610446">
    <property type="component" value="Unassembled WGS sequence"/>
</dbReference>
<name>A0ABR4IW06_9EURO</name>
<evidence type="ECO:0000256" key="2">
    <source>
        <dbReference type="SAM" id="Phobius"/>
    </source>
</evidence>
<feature type="region of interest" description="Disordered" evidence="1">
    <location>
        <begin position="316"/>
        <end position="453"/>
    </location>
</feature>
<feature type="region of interest" description="Disordered" evidence="1">
    <location>
        <begin position="1"/>
        <end position="23"/>
    </location>
</feature>
<evidence type="ECO:0000313" key="3">
    <source>
        <dbReference type="EMBL" id="KAL2831952.1"/>
    </source>
</evidence>
<keyword evidence="2" id="KW-0812">Transmembrane</keyword>
<feature type="compositionally biased region" description="Basic and acidic residues" evidence="1">
    <location>
        <begin position="390"/>
        <end position="400"/>
    </location>
</feature>
<accession>A0ABR4IW06</accession>
<keyword evidence="4" id="KW-1185">Reference proteome</keyword>
<evidence type="ECO:0000313" key="4">
    <source>
        <dbReference type="Proteomes" id="UP001610446"/>
    </source>
</evidence>
<proteinExistence type="predicted"/>
<feature type="compositionally biased region" description="Low complexity" evidence="1">
    <location>
        <begin position="401"/>
        <end position="446"/>
    </location>
</feature>
<protein>
    <recommendedName>
        <fullName evidence="5">NTP binding protein</fullName>
    </recommendedName>
</protein>
<feature type="compositionally biased region" description="Polar residues" evidence="1">
    <location>
        <begin position="329"/>
        <end position="355"/>
    </location>
</feature>
<feature type="compositionally biased region" description="Basic and acidic residues" evidence="1">
    <location>
        <begin position="69"/>
        <end position="92"/>
    </location>
</feature>
<keyword evidence="2" id="KW-0472">Membrane</keyword>
<gene>
    <name evidence="3" type="ORF">BJY01DRAFT_226245</name>
</gene>
<sequence>MKEWEDRFVVHMPSAREPNPPTMNVHQIAEYQRSIDRVQKEGEAMLDPDTLPSPRATTPEGKPRAPGQPEKRLSTLDGQDTRPTHTNSKDESGLTYLPSHRRYYCPDEVGKQRFSTIWEETSMGPKPKPSRANPDGSFLGCKEINGPDVRNPDEILYFSTPERPKVVTIPSRLSRLRRELNLAPARQPNGVAGETSLIQEEWEPISRNLKHAQCSRPSPKLLCREAQCQQLKTKKFASSQKKDNRDFIEKPVSSSENRKLGPRADDVFIITPTITRTMVTMTDLRGHLQRNTKNPQPSCRSAGEIITDVRTKLPINTKAGASPSGLRRISQNSWEKSNAVSALPSKPTSATNTPTRPEERKAPVTENSTVNKPRVIRGLTRMPGIPKSSTEPRIDPKFEEPSGSAASSPASKISNLSSRKTTPTSPSTRHSSPPNRATCSPPSTRSPQPPSAMMQAKIVDVAELDGQQVEDHHESGSASKPSSPNRDQRNENDYQPNIREVIGSETFHLIVDMVFLFLAQVQRFCQQVKANRGSKLVLLKLFLHGILGMLEHCLHILKKGLAILSTYNTTGAWPKADDKDLAWSFPEFGQALVYLAVLVFVAMIIARAVGFVILVGVWVVWFARPFALAFRAVSRVVFV</sequence>
<keyword evidence="2" id="KW-1133">Transmembrane helix</keyword>
<evidence type="ECO:0000256" key="1">
    <source>
        <dbReference type="SAM" id="MobiDB-lite"/>
    </source>
</evidence>
<reference evidence="3 4" key="1">
    <citation type="submission" date="2024-07" db="EMBL/GenBank/DDBJ databases">
        <title>Section-level genome sequencing and comparative genomics of Aspergillus sections Usti and Cavernicolus.</title>
        <authorList>
            <consortium name="Lawrence Berkeley National Laboratory"/>
            <person name="Nybo J.L."/>
            <person name="Vesth T.C."/>
            <person name="Theobald S."/>
            <person name="Frisvad J.C."/>
            <person name="Larsen T.O."/>
            <person name="Kjaerboelling I."/>
            <person name="Rothschild-Mancinelli K."/>
            <person name="Lyhne E.K."/>
            <person name="Kogle M.E."/>
            <person name="Barry K."/>
            <person name="Clum A."/>
            <person name="Na H."/>
            <person name="Ledsgaard L."/>
            <person name="Lin J."/>
            <person name="Lipzen A."/>
            <person name="Kuo A."/>
            <person name="Riley R."/>
            <person name="Mondo S."/>
            <person name="Labutti K."/>
            <person name="Haridas S."/>
            <person name="Pangalinan J."/>
            <person name="Salamov A.A."/>
            <person name="Simmons B.A."/>
            <person name="Magnuson J.K."/>
            <person name="Chen J."/>
            <person name="Drula E."/>
            <person name="Henrissat B."/>
            <person name="Wiebenga A."/>
            <person name="Lubbers R.J."/>
            <person name="Gomes A.C."/>
            <person name="Makela M.R."/>
            <person name="Stajich J."/>
            <person name="Grigoriev I.V."/>
            <person name="Mortensen U.H."/>
            <person name="De Vries R.P."/>
            <person name="Baker S.E."/>
            <person name="Andersen M.R."/>
        </authorList>
    </citation>
    <scope>NUCLEOTIDE SEQUENCE [LARGE SCALE GENOMIC DNA]</scope>
    <source>
        <strain evidence="3 4">CBS 123904</strain>
    </source>
</reference>
<feature type="transmembrane region" description="Helical" evidence="2">
    <location>
        <begin position="591"/>
        <end position="621"/>
    </location>
</feature>